<keyword evidence="4" id="KW-0812">Transmembrane</keyword>
<organism evidence="6 7">
    <name type="scientific">Chitinophaga parva</name>
    <dbReference type="NCBI Taxonomy" id="2169414"/>
    <lineage>
        <taxon>Bacteria</taxon>
        <taxon>Pseudomonadati</taxon>
        <taxon>Bacteroidota</taxon>
        <taxon>Chitinophagia</taxon>
        <taxon>Chitinophagales</taxon>
        <taxon>Chitinophagaceae</taxon>
        <taxon>Chitinophaga</taxon>
    </lineage>
</organism>
<dbReference type="InterPro" id="IPR036187">
    <property type="entry name" value="DNA_mismatch_repair_MutS_sf"/>
</dbReference>
<feature type="domain" description="DNA mismatch repair proteins mutS family" evidence="5">
    <location>
        <begin position="416"/>
        <end position="587"/>
    </location>
</feature>
<sequence length="592" mass="66781">MQPTEIYADKIKTLQAQLRATALHLKWLSFARLLAFLAAATFAWKCIDRDPWAMAPLGILAALVVFAFILRRYQRASRQEALLKALLQLNEKEHQLATVHVSTFDDGQRFVDEGHAFAGDLDIFGPASLYHHMNRAGTLSGRERLANLLKHPLQHAASIQATQEVVKDLAARLEFRQHIAAQASLTDEQPNDRHRLETWFGMPVRFLHSKGLNILRYISLALTLIAAVISIRNQSMYPVGVMILVNAVILSTVTAKVTEQHRHLSSQEKTLYRFAAILALINKEQFTARGLQKLQEQVKEADDALRKLARISNALDQRANLLVLLFLQPLCLYDLHCAFAVERWKTRYQGQVHEWLAVIAELEAWNSLATFAYNHPAYAYPVVDEQEEGIVAAGLCHPLIPPEQCVKNDCTLTGETQFLIITGSNMSGKSTFLRSVGTNLVLAMCGAPVGATTFIFAPMQVMTSMRIKDSIAKHTSYFQAELQRLQQIVTALQRGQRVFIILDEILKGTNSEDKLSGSRKLVEKFLRYNCLGMIATHDLELGQLENTYPEQVKNYCFESTINEAGLHFDYRIRPGIARNKNATFLMQQMEII</sequence>
<accession>A0A2T7BKE2</accession>
<gene>
    <name evidence="6" type="ORF">DCC81_01220</name>
</gene>
<comment type="caution">
    <text evidence="6">The sequence shown here is derived from an EMBL/GenBank/DDBJ whole genome shotgun (WGS) entry which is preliminary data.</text>
</comment>
<evidence type="ECO:0000256" key="2">
    <source>
        <dbReference type="ARBA" id="ARBA00022840"/>
    </source>
</evidence>
<feature type="transmembrane region" description="Helical" evidence="4">
    <location>
        <begin position="27"/>
        <end position="45"/>
    </location>
</feature>
<dbReference type="GO" id="GO:0140664">
    <property type="term" value="F:ATP-dependent DNA damage sensor activity"/>
    <property type="evidence" value="ECO:0007669"/>
    <property type="project" value="InterPro"/>
</dbReference>
<dbReference type="GO" id="GO:0005524">
    <property type="term" value="F:ATP binding"/>
    <property type="evidence" value="ECO:0007669"/>
    <property type="project" value="UniProtKB-KW"/>
</dbReference>
<dbReference type="InterPro" id="IPR027417">
    <property type="entry name" value="P-loop_NTPase"/>
</dbReference>
<dbReference type="SUPFAM" id="SSF48334">
    <property type="entry name" value="DNA repair protein MutS, domain III"/>
    <property type="match status" value="1"/>
</dbReference>
<dbReference type="InterPro" id="IPR000432">
    <property type="entry name" value="DNA_mismatch_repair_MutS_C"/>
</dbReference>
<evidence type="ECO:0000313" key="7">
    <source>
        <dbReference type="Proteomes" id="UP000244450"/>
    </source>
</evidence>
<evidence type="ECO:0000259" key="5">
    <source>
        <dbReference type="SMART" id="SM00534"/>
    </source>
</evidence>
<protein>
    <recommendedName>
        <fullName evidence="5">DNA mismatch repair proteins mutS family domain-containing protein</fullName>
    </recommendedName>
</protein>
<evidence type="ECO:0000256" key="4">
    <source>
        <dbReference type="SAM" id="Phobius"/>
    </source>
</evidence>
<reference evidence="6 7" key="1">
    <citation type="submission" date="2018-04" db="EMBL/GenBank/DDBJ databases">
        <title>Chitinophaga fuyangensis sp. nov., isolated from soil in a chemical factory.</title>
        <authorList>
            <person name="Chen K."/>
        </authorList>
    </citation>
    <scope>NUCLEOTIDE SEQUENCE [LARGE SCALE GENOMIC DNA]</scope>
    <source>
        <strain evidence="6 7">LY-1</strain>
    </source>
</reference>
<keyword evidence="4" id="KW-0472">Membrane</keyword>
<keyword evidence="3" id="KW-0238">DNA-binding</keyword>
<evidence type="ECO:0000313" key="6">
    <source>
        <dbReference type="EMBL" id="PUZ28132.1"/>
    </source>
</evidence>
<dbReference type="RefSeq" id="WP_108684773.1">
    <property type="nucleotide sequence ID" value="NZ_QCYK01000001.1"/>
</dbReference>
<proteinExistence type="predicted"/>
<dbReference type="SMART" id="SM00534">
    <property type="entry name" value="MUTSac"/>
    <property type="match status" value="1"/>
</dbReference>
<evidence type="ECO:0000256" key="1">
    <source>
        <dbReference type="ARBA" id="ARBA00022741"/>
    </source>
</evidence>
<feature type="transmembrane region" description="Helical" evidence="4">
    <location>
        <begin position="51"/>
        <end position="70"/>
    </location>
</feature>
<dbReference type="PANTHER" id="PTHR11361:SF99">
    <property type="entry name" value="DNA MISMATCH REPAIR PROTEIN"/>
    <property type="match status" value="1"/>
</dbReference>
<dbReference type="Pfam" id="PF00488">
    <property type="entry name" value="MutS_V"/>
    <property type="match status" value="1"/>
</dbReference>
<dbReference type="GO" id="GO:0006298">
    <property type="term" value="P:mismatch repair"/>
    <property type="evidence" value="ECO:0007669"/>
    <property type="project" value="InterPro"/>
</dbReference>
<dbReference type="Proteomes" id="UP000244450">
    <property type="component" value="Unassembled WGS sequence"/>
</dbReference>
<dbReference type="OrthoDB" id="9802448at2"/>
<dbReference type="AlphaFoldDB" id="A0A2T7BKE2"/>
<evidence type="ECO:0000256" key="3">
    <source>
        <dbReference type="ARBA" id="ARBA00023125"/>
    </source>
</evidence>
<feature type="transmembrane region" description="Helical" evidence="4">
    <location>
        <begin position="436"/>
        <end position="457"/>
    </location>
</feature>
<feature type="transmembrane region" description="Helical" evidence="4">
    <location>
        <begin position="237"/>
        <end position="255"/>
    </location>
</feature>
<keyword evidence="4" id="KW-1133">Transmembrane helix</keyword>
<dbReference type="GO" id="GO:0030983">
    <property type="term" value="F:mismatched DNA binding"/>
    <property type="evidence" value="ECO:0007669"/>
    <property type="project" value="InterPro"/>
</dbReference>
<dbReference type="Gene3D" id="1.10.1420.10">
    <property type="match status" value="1"/>
</dbReference>
<name>A0A2T7BKE2_9BACT</name>
<keyword evidence="1" id="KW-0547">Nucleotide-binding</keyword>
<dbReference type="EMBL" id="QCYK01000001">
    <property type="protein sequence ID" value="PUZ28132.1"/>
    <property type="molecule type" value="Genomic_DNA"/>
</dbReference>
<dbReference type="Gene3D" id="3.40.50.300">
    <property type="entry name" value="P-loop containing nucleotide triphosphate hydrolases"/>
    <property type="match status" value="1"/>
</dbReference>
<dbReference type="GO" id="GO:0005829">
    <property type="term" value="C:cytosol"/>
    <property type="evidence" value="ECO:0007669"/>
    <property type="project" value="TreeGrafter"/>
</dbReference>
<keyword evidence="2" id="KW-0067">ATP-binding</keyword>
<dbReference type="PANTHER" id="PTHR11361">
    <property type="entry name" value="DNA MISMATCH REPAIR PROTEIN MUTS FAMILY MEMBER"/>
    <property type="match status" value="1"/>
</dbReference>
<dbReference type="SUPFAM" id="SSF52540">
    <property type="entry name" value="P-loop containing nucleoside triphosphate hydrolases"/>
    <property type="match status" value="1"/>
</dbReference>
<keyword evidence="7" id="KW-1185">Reference proteome</keyword>
<dbReference type="InterPro" id="IPR045076">
    <property type="entry name" value="MutS"/>
</dbReference>
<feature type="transmembrane region" description="Helical" evidence="4">
    <location>
        <begin position="214"/>
        <end position="231"/>
    </location>
</feature>